<dbReference type="EMBL" id="JRLV01000003">
    <property type="protein sequence ID" value="KGO83489.1"/>
    <property type="molecule type" value="Genomic_DNA"/>
</dbReference>
<organism evidence="2 3">
    <name type="scientific">Flavobacterium beibuense F44-8</name>
    <dbReference type="NCBI Taxonomy" id="1406840"/>
    <lineage>
        <taxon>Bacteria</taxon>
        <taxon>Pseudomonadati</taxon>
        <taxon>Bacteroidota</taxon>
        <taxon>Flavobacteriia</taxon>
        <taxon>Flavobacteriales</taxon>
        <taxon>Flavobacteriaceae</taxon>
        <taxon>Flavobacterium</taxon>
    </lineage>
</organism>
<dbReference type="STRING" id="1406840.Q763_02675"/>
<dbReference type="RefSeq" id="WP_035130915.1">
    <property type="nucleotide sequence ID" value="NZ_JRLV01000003.1"/>
</dbReference>
<sequence>MEQLIEYILQFSNLNTQQIELISKNSVETELHKDEYFAEAGKRFDYYAFILEGVFRICYYNRKGEEITKYFIEENHFIANPYRAEPFTEYIQAATDSKLIIFSQQQWKELSNTILDWDTITNKIFHTALMKKVDRMSSLVSEDATTRYLMFLEKFPTLVNRIPLSYIASYLGVTQSSLSRIRKNIH</sequence>
<comment type="caution">
    <text evidence="2">The sequence shown here is derived from an EMBL/GenBank/DDBJ whole genome shotgun (WGS) entry which is preliminary data.</text>
</comment>
<dbReference type="Pfam" id="PF00027">
    <property type="entry name" value="cNMP_binding"/>
    <property type="match status" value="1"/>
</dbReference>
<dbReference type="InterPro" id="IPR000595">
    <property type="entry name" value="cNMP-bd_dom"/>
</dbReference>
<keyword evidence="3" id="KW-1185">Reference proteome</keyword>
<dbReference type="CDD" id="cd00038">
    <property type="entry name" value="CAP_ED"/>
    <property type="match status" value="1"/>
</dbReference>
<dbReference type="InterPro" id="IPR018490">
    <property type="entry name" value="cNMP-bd_dom_sf"/>
</dbReference>
<evidence type="ECO:0000313" key="2">
    <source>
        <dbReference type="EMBL" id="KGO83489.1"/>
    </source>
</evidence>
<dbReference type="SUPFAM" id="SSF51206">
    <property type="entry name" value="cAMP-binding domain-like"/>
    <property type="match status" value="1"/>
</dbReference>
<proteinExistence type="predicted"/>
<dbReference type="AlphaFoldDB" id="A0A0A2LU30"/>
<evidence type="ECO:0000313" key="3">
    <source>
        <dbReference type="Proteomes" id="UP000030129"/>
    </source>
</evidence>
<gene>
    <name evidence="2" type="ORF">Q763_02675</name>
</gene>
<dbReference type="InterPro" id="IPR014710">
    <property type="entry name" value="RmlC-like_jellyroll"/>
</dbReference>
<evidence type="ECO:0000259" key="1">
    <source>
        <dbReference type="Pfam" id="PF00027"/>
    </source>
</evidence>
<dbReference type="eggNOG" id="COG0664">
    <property type="taxonomic scope" value="Bacteria"/>
</dbReference>
<reference evidence="2 3" key="1">
    <citation type="submission" date="2013-09" db="EMBL/GenBank/DDBJ databases">
        <authorList>
            <person name="Zeng Z."/>
            <person name="Chen C."/>
        </authorList>
    </citation>
    <scope>NUCLEOTIDE SEQUENCE [LARGE SCALE GENOMIC DNA]</scope>
    <source>
        <strain evidence="2 3">F44-8</strain>
    </source>
</reference>
<accession>A0A0A2LU30</accession>
<protein>
    <submittedName>
        <fullName evidence="2">Cyclic nucleotide-binding protein</fullName>
    </submittedName>
</protein>
<dbReference type="Proteomes" id="UP000030129">
    <property type="component" value="Unassembled WGS sequence"/>
</dbReference>
<dbReference type="Gene3D" id="2.60.120.10">
    <property type="entry name" value="Jelly Rolls"/>
    <property type="match status" value="1"/>
</dbReference>
<name>A0A0A2LU30_9FLAO</name>
<feature type="domain" description="Cyclic nucleotide-binding" evidence="1">
    <location>
        <begin position="30"/>
        <end position="111"/>
    </location>
</feature>